<dbReference type="Gramene" id="KOM48096">
    <property type="protein sequence ID" value="KOM48096"/>
    <property type="gene ID" value="LR48_Vigan07g180000"/>
</dbReference>
<organism evidence="2 3">
    <name type="scientific">Phaseolus angularis</name>
    <name type="common">Azuki bean</name>
    <name type="synonym">Vigna angularis</name>
    <dbReference type="NCBI Taxonomy" id="3914"/>
    <lineage>
        <taxon>Eukaryota</taxon>
        <taxon>Viridiplantae</taxon>
        <taxon>Streptophyta</taxon>
        <taxon>Embryophyta</taxon>
        <taxon>Tracheophyta</taxon>
        <taxon>Spermatophyta</taxon>
        <taxon>Magnoliopsida</taxon>
        <taxon>eudicotyledons</taxon>
        <taxon>Gunneridae</taxon>
        <taxon>Pentapetalae</taxon>
        <taxon>rosids</taxon>
        <taxon>fabids</taxon>
        <taxon>Fabales</taxon>
        <taxon>Fabaceae</taxon>
        <taxon>Papilionoideae</taxon>
        <taxon>50 kb inversion clade</taxon>
        <taxon>NPAAA clade</taxon>
        <taxon>indigoferoid/millettioid clade</taxon>
        <taxon>Phaseoleae</taxon>
        <taxon>Vigna</taxon>
    </lineage>
</organism>
<feature type="region of interest" description="Disordered" evidence="1">
    <location>
        <begin position="1"/>
        <end position="46"/>
    </location>
</feature>
<feature type="compositionally biased region" description="Polar residues" evidence="1">
    <location>
        <begin position="24"/>
        <end position="36"/>
    </location>
</feature>
<dbReference type="Proteomes" id="UP000053144">
    <property type="component" value="Chromosome 7"/>
</dbReference>
<sequence length="88" mass="8882">MKGAGSSVGGNNGCWPREDVKGGLSQSPAMSLSTSGDAFGRPEGGAGSMGVSSVGVGSVGAIVLTEKEEGMTLVLPKEEERQLTSRIR</sequence>
<dbReference type="EMBL" id="CM003377">
    <property type="protein sequence ID" value="KOM48096.1"/>
    <property type="molecule type" value="Genomic_DNA"/>
</dbReference>
<accession>A0A0L9UZG9</accession>
<evidence type="ECO:0000256" key="1">
    <source>
        <dbReference type="SAM" id="MobiDB-lite"/>
    </source>
</evidence>
<proteinExistence type="predicted"/>
<dbReference type="AlphaFoldDB" id="A0A0L9UZG9"/>
<name>A0A0L9UZG9_PHAAN</name>
<gene>
    <name evidence="2" type="ORF">LR48_Vigan07g180000</name>
</gene>
<protein>
    <submittedName>
        <fullName evidence="2">Uncharacterized protein</fullName>
    </submittedName>
</protein>
<feature type="compositionally biased region" description="Gly residues" evidence="1">
    <location>
        <begin position="1"/>
        <end position="12"/>
    </location>
</feature>
<evidence type="ECO:0000313" key="2">
    <source>
        <dbReference type="EMBL" id="KOM48096.1"/>
    </source>
</evidence>
<evidence type="ECO:0000313" key="3">
    <source>
        <dbReference type="Proteomes" id="UP000053144"/>
    </source>
</evidence>
<reference evidence="3" key="1">
    <citation type="journal article" date="2015" name="Proc. Natl. Acad. Sci. U.S.A.">
        <title>Genome sequencing of adzuki bean (Vigna angularis) provides insight into high starch and low fat accumulation and domestication.</title>
        <authorList>
            <person name="Yang K."/>
            <person name="Tian Z."/>
            <person name="Chen C."/>
            <person name="Luo L."/>
            <person name="Zhao B."/>
            <person name="Wang Z."/>
            <person name="Yu L."/>
            <person name="Li Y."/>
            <person name="Sun Y."/>
            <person name="Li W."/>
            <person name="Chen Y."/>
            <person name="Li Y."/>
            <person name="Zhang Y."/>
            <person name="Ai D."/>
            <person name="Zhao J."/>
            <person name="Shang C."/>
            <person name="Ma Y."/>
            <person name="Wu B."/>
            <person name="Wang M."/>
            <person name="Gao L."/>
            <person name="Sun D."/>
            <person name="Zhang P."/>
            <person name="Guo F."/>
            <person name="Wang W."/>
            <person name="Li Y."/>
            <person name="Wang J."/>
            <person name="Varshney R.K."/>
            <person name="Wang J."/>
            <person name="Ling H.Q."/>
            <person name="Wan P."/>
        </authorList>
    </citation>
    <scope>NUCLEOTIDE SEQUENCE</scope>
    <source>
        <strain evidence="3">cv. Jingnong 6</strain>
    </source>
</reference>